<keyword evidence="2 3" id="KW-0479">Metal-binding</keyword>
<name>V6SVA9_9FLAO</name>
<dbReference type="EMBL" id="AVGG01000007">
    <property type="protein sequence ID" value="ESU28360.1"/>
    <property type="molecule type" value="Genomic_DNA"/>
</dbReference>
<gene>
    <name evidence="4" type="ORF">FLJC2902T_17110</name>
</gene>
<evidence type="ECO:0000256" key="1">
    <source>
        <dbReference type="ARBA" id="ARBA00008635"/>
    </source>
</evidence>
<accession>V6SVA9</accession>
<proteinExistence type="inferred from homology"/>
<feature type="binding site" evidence="3">
    <location>
        <position position="142"/>
    </location>
    <ligand>
        <name>a divalent metal cation</name>
        <dbReference type="ChEBI" id="CHEBI:60240"/>
    </ligand>
</feature>
<dbReference type="PATRIC" id="fig|1341181.4.peg.1685"/>
<dbReference type="AlphaFoldDB" id="V6SVA9"/>
<protein>
    <recommendedName>
        <fullName evidence="6">DinB-like domain-containing protein</fullName>
    </recommendedName>
</protein>
<keyword evidence="5" id="KW-1185">Reference proteome</keyword>
<evidence type="ECO:0000256" key="3">
    <source>
        <dbReference type="PIRSR" id="PIRSR607837-1"/>
    </source>
</evidence>
<feature type="binding site" evidence="3">
    <location>
        <position position="146"/>
    </location>
    <ligand>
        <name>a divalent metal cation</name>
        <dbReference type="ChEBI" id="CHEBI:60240"/>
    </ligand>
</feature>
<evidence type="ECO:0000256" key="2">
    <source>
        <dbReference type="ARBA" id="ARBA00022723"/>
    </source>
</evidence>
<sequence>MKMKKNAVNALLSEYKKAILELQNVIRNISDENLALIADAETRDEDCKSIQTVLAHVVNSGYGYCVYIRNSKNDTAERPQKLIRKSAEDYITDLNTVLQFTDETFKEIYDEDLERFSEPEKMKTSWGQFYDIEQLFEHAIVHILRHRRQIENFKTKLAI</sequence>
<comment type="caution">
    <text evidence="4">The sequence shown here is derived from an EMBL/GenBank/DDBJ whole genome shotgun (WGS) entry which is preliminary data.</text>
</comment>
<feature type="binding site" evidence="3">
    <location>
        <position position="56"/>
    </location>
    <ligand>
        <name>a divalent metal cation</name>
        <dbReference type="ChEBI" id="CHEBI:60240"/>
    </ligand>
</feature>
<dbReference type="GO" id="GO:0046872">
    <property type="term" value="F:metal ion binding"/>
    <property type="evidence" value="ECO:0007669"/>
    <property type="project" value="UniProtKB-KW"/>
</dbReference>
<dbReference type="eggNOG" id="ENOG5031PCE">
    <property type="taxonomic scope" value="Bacteria"/>
</dbReference>
<evidence type="ECO:0000313" key="4">
    <source>
        <dbReference type="EMBL" id="ESU28360.1"/>
    </source>
</evidence>
<dbReference type="Pfam" id="PF05163">
    <property type="entry name" value="DinB"/>
    <property type="match status" value="1"/>
</dbReference>
<organism evidence="4 5">
    <name type="scientific">Flavobacterium limnosediminis JC2902</name>
    <dbReference type="NCBI Taxonomy" id="1341181"/>
    <lineage>
        <taxon>Bacteria</taxon>
        <taxon>Pseudomonadati</taxon>
        <taxon>Bacteroidota</taxon>
        <taxon>Flavobacteriia</taxon>
        <taxon>Flavobacteriales</taxon>
        <taxon>Flavobacteriaceae</taxon>
        <taxon>Flavobacterium</taxon>
    </lineage>
</organism>
<reference evidence="4 5" key="1">
    <citation type="submission" date="2013-08" db="EMBL/GenBank/DDBJ databases">
        <title>Flavobacterium limnosediminis JC2902 genome sequencing.</title>
        <authorList>
            <person name="Lee K."/>
            <person name="Yi H."/>
            <person name="Park S."/>
            <person name="Chun J."/>
        </authorList>
    </citation>
    <scope>NUCLEOTIDE SEQUENCE [LARGE SCALE GENOMIC DNA]</scope>
    <source>
        <strain evidence="4 5">JC2902</strain>
    </source>
</reference>
<dbReference type="Gene3D" id="1.20.120.450">
    <property type="entry name" value="dinb family like domain"/>
    <property type="match status" value="1"/>
</dbReference>
<dbReference type="InterPro" id="IPR034660">
    <property type="entry name" value="DinB/YfiT-like"/>
</dbReference>
<dbReference type="SUPFAM" id="SSF109854">
    <property type="entry name" value="DinB/YfiT-like putative metalloenzymes"/>
    <property type="match status" value="1"/>
</dbReference>
<evidence type="ECO:0000313" key="5">
    <source>
        <dbReference type="Proteomes" id="UP000018004"/>
    </source>
</evidence>
<dbReference type="InterPro" id="IPR007837">
    <property type="entry name" value="DinB"/>
</dbReference>
<evidence type="ECO:0008006" key="6">
    <source>
        <dbReference type="Google" id="ProtNLM"/>
    </source>
</evidence>
<comment type="similarity">
    <text evidence="1">Belongs to the DinB family.</text>
</comment>
<dbReference type="Proteomes" id="UP000018004">
    <property type="component" value="Unassembled WGS sequence"/>
</dbReference>